<evidence type="ECO:0000313" key="3">
    <source>
        <dbReference type="Proteomes" id="UP000318081"/>
    </source>
</evidence>
<evidence type="ECO:0000313" key="2">
    <source>
        <dbReference type="EMBL" id="QDV85271.1"/>
    </source>
</evidence>
<dbReference type="EMBL" id="CP036432">
    <property type="protein sequence ID" value="QDV85271.1"/>
    <property type="molecule type" value="Genomic_DNA"/>
</dbReference>
<accession>A0ABX5XTY6</accession>
<dbReference type="Proteomes" id="UP000318081">
    <property type="component" value="Chromosome"/>
</dbReference>
<protein>
    <submittedName>
        <fullName evidence="2">Uncharacterized protein</fullName>
    </submittedName>
</protein>
<name>A0ABX5XTY6_9BACT</name>
<evidence type="ECO:0000256" key="1">
    <source>
        <dbReference type="SAM" id="MobiDB-lite"/>
    </source>
</evidence>
<proteinExistence type="predicted"/>
<organism evidence="2 3">
    <name type="scientific">Stieleria magnilauensis</name>
    <dbReference type="NCBI Taxonomy" id="2527963"/>
    <lineage>
        <taxon>Bacteria</taxon>
        <taxon>Pseudomonadati</taxon>
        <taxon>Planctomycetota</taxon>
        <taxon>Planctomycetia</taxon>
        <taxon>Pirellulales</taxon>
        <taxon>Pirellulaceae</taxon>
        <taxon>Stieleria</taxon>
    </lineage>
</organism>
<gene>
    <name evidence="2" type="ORF">TBK1r_42500</name>
</gene>
<reference evidence="2 3" key="1">
    <citation type="submission" date="2019-02" db="EMBL/GenBank/DDBJ databases">
        <title>Deep-cultivation of Planctomycetes and their phenomic and genomic characterization uncovers novel biology.</title>
        <authorList>
            <person name="Wiegand S."/>
            <person name="Jogler M."/>
            <person name="Boedeker C."/>
            <person name="Pinto D."/>
            <person name="Vollmers J."/>
            <person name="Rivas-Marin E."/>
            <person name="Kohn T."/>
            <person name="Peeters S.H."/>
            <person name="Heuer A."/>
            <person name="Rast P."/>
            <person name="Oberbeckmann S."/>
            <person name="Bunk B."/>
            <person name="Jeske O."/>
            <person name="Meyerdierks A."/>
            <person name="Storesund J.E."/>
            <person name="Kallscheuer N."/>
            <person name="Luecker S."/>
            <person name="Lage O.M."/>
            <person name="Pohl T."/>
            <person name="Merkel B.J."/>
            <person name="Hornburger P."/>
            <person name="Mueller R.-W."/>
            <person name="Bruemmer F."/>
            <person name="Labrenz M."/>
            <person name="Spormann A.M."/>
            <person name="Op den Camp H."/>
            <person name="Overmann J."/>
            <person name="Amann R."/>
            <person name="Jetten M.S.M."/>
            <person name="Mascher T."/>
            <person name="Medema M.H."/>
            <person name="Devos D.P."/>
            <person name="Kaster A.-K."/>
            <person name="Ovreas L."/>
            <person name="Rohde M."/>
            <person name="Galperin M.Y."/>
            <person name="Jogler C."/>
        </authorList>
    </citation>
    <scope>NUCLEOTIDE SEQUENCE [LARGE SCALE GENOMIC DNA]</scope>
    <source>
        <strain evidence="2 3">TBK1r</strain>
    </source>
</reference>
<keyword evidence="3" id="KW-1185">Reference proteome</keyword>
<sequence length="91" mass="9974">MTCTTNENDTGQRKAAHPPAPREKPAGPRGKVNCLSSAKQRLARSRKSAMELRIVAQAPDQAMIADIYKGMTGKVPRNQFRSSIPVQTLLK</sequence>
<feature type="region of interest" description="Disordered" evidence="1">
    <location>
        <begin position="1"/>
        <end position="33"/>
    </location>
</feature>